<reference evidence="2 3" key="1">
    <citation type="journal article" date="2019" name="Int. J. Syst. Evol. Microbiol.">
        <title>The Global Catalogue of Microorganisms (GCM) 10K type strain sequencing project: providing services to taxonomists for standard genome sequencing and annotation.</title>
        <authorList>
            <consortium name="The Broad Institute Genomics Platform"/>
            <consortium name="The Broad Institute Genome Sequencing Center for Infectious Disease"/>
            <person name="Wu L."/>
            <person name="Ma J."/>
        </authorList>
    </citation>
    <scope>NUCLEOTIDE SEQUENCE [LARGE SCALE GENOMIC DNA]</scope>
    <source>
        <strain evidence="2 3">JCM 16331</strain>
    </source>
</reference>
<dbReference type="AlphaFoldDB" id="A0A830G8J7"/>
<evidence type="ECO:0000256" key="1">
    <source>
        <dbReference type="SAM" id="MobiDB-lite"/>
    </source>
</evidence>
<dbReference type="Proteomes" id="UP000608850">
    <property type="component" value="Unassembled WGS sequence"/>
</dbReference>
<dbReference type="EMBL" id="BMOQ01000001">
    <property type="protein sequence ID" value="GGN08073.1"/>
    <property type="molecule type" value="Genomic_DNA"/>
</dbReference>
<dbReference type="OrthoDB" id="379191at2157"/>
<gene>
    <name evidence="2" type="ORF">GCM10009021_04250</name>
</gene>
<name>A0A830G8J7_9EURY</name>
<dbReference type="RefSeq" id="WP_188876851.1">
    <property type="nucleotide sequence ID" value="NZ_BMOQ01000001.1"/>
</dbReference>
<feature type="region of interest" description="Disordered" evidence="1">
    <location>
        <begin position="62"/>
        <end position="88"/>
    </location>
</feature>
<evidence type="ECO:0000313" key="3">
    <source>
        <dbReference type="Proteomes" id="UP000608850"/>
    </source>
</evidence>
<evidence type="ECO:0000313" key="2">
    <source>
        <dbReference type="EMBL" id="GGN08073.1"/>
    </source>
</evidence>
<feature type="region of interest" description="Disordered" evidence="1">
    <location>
        <begin position="1"/>
        <end position="24"/>
    </location>
</feature>
<comment type="caution">
    <text evidence="2">The sequence shown here is derived from an EMBL/GenBank/DDBJ whole genome shotgun (WGS) entry which is preliminary data.</text>
</comment>
<accession>A0A830G8J7</accession>
<protein>
    <submittedName>
        <fullName evidence="2">Uncharacterized protein</fullName>
    </submittedName>
</protein>
<keyword evidence="3" id="KW-1185">Reference proteome</keyword>
<proteinExistence type="predicted"/>
<organism evidence="2 3">
    <name type="scientific">Halarchaeum nitratireducens</name>
    <dbReference type="NCBI Taxonomy" id="489913"/>
    <lineage>
        <taxon>Archaea</taxon>
        <taxon>Methanobacteriati</taxon>
        <taxon>Methanobacteriota</taxon>
        <taxon>Stenosarchaea group</taxon>
        <taxon>Halobacteria</taxon>
        <taxon>Halobacteriales</taxon>
        <taxon>Halobacteriaceae</taxon>
    </lineage>
</organism>
<sequence>MYDDDSRGLNAPAHDASIARRDSGPDAIDECYCAVCDTACVTPEELFEEHADCRDAEDGGRRVIADGGEHEPERATLRDGETRDRDVHARRNAEQLAMRDDSEDSMEADVVKLTQAQVDDLADDGVAWLTTDDRILVLGREDRYPEVLESVADGADEDEVVLERIRDASGTEADS</sequence>